<feature type="repeat" description="Pumilio" evidence="5">
    <location>
        <begin position="633"/>
        <end position="668"/>
    </location>
</feature>
<feature type="region of interest" description="Disordered" evidence="6">
    <location>
        <begin position="776"/>
        <end position="826"/>
    </location>
</feature>
<dbReference type="PROSITE" id="PS50302">
    <property type="entry name" value="PUM"/>
    <property type="match status" value="8"/>
</dbReference>
<evidence type="ECO:0000256" key="5">
    <source>
        <dbReference type="PROSITE-ProRule" id="PRU00317"/>
    </source>
</evidence>
<evidence type="ECO:0000313" key="9">
    <source>
        <dbReference type="Proteomes" id="UP001610432"/>
    </source>
</evidence>
<feature type="region of interest" description="Disordered" evidence="6">
    <location>
        <begin position="64"/>
        <end position="111"/>
    </location>
</feature>
<feature type="repeat" description="Pumilio" evidence="5">
    <location>
        <begin position="669"/>
        <end position="704"/>
    </location>
</feature>
<sequence length="826" mass="91497">MTSMSAHSRLAQSNGITSMAPSISERSQGTHGNIGSGLGRDSNWNMRSLWDSDTDQLSRTALEGRAGSSSLLASSESDGWNNSRRNVPWLSRTQTNGIATSPVQGRSADPSVFSLPNGNDAAAAYLTRSAGTGQLNYLDSGSERVSPSGEGNAVSSYGILTTDDRRQLNFSGSPAATGFQTQSGFADRLQNTRSEEAGSMNMPSQRISRNGFTHTSHNSASFAPQRLGHNSYPSFHSERQFEDLEAGMERLQMGESHHATSRPPIVSHASLDSSLNRLGHPNPSDPASYQAIQHAMQQSFANEVMGPEYQAGYQPVRSSRLSESDLVPPTEYAPMDGAFYTARLNPPNTARRRNGFISNNVSHNQAAMMQSRVREFHSLGPNQQPPNTLQNQGFVYNSSALVANVYPHAVQINPALAYRRPPRENITPQESPHGPVLTEFKNHHKTRKFELKDIFGSVCEFTGDQHGSRFLQTRLESANSDDKERVFNEIQPNTLQLAQDIFGNYVIQKLFEHGNQSQKRILANHMKGHVYSLSTAPYGCRVVQKALEHVLVDQQALLVKELEERVLDCVSDNNGNHVIQKAIERVPTQYTKFVVEAFKGQVEKQAMHSYGCRVIQRMLEYCEEDDRRSLLTELHACTARLIEDQFGNYVIQHVIQHGEEADRSIMIEVVMQKLLSYSRHKFASNVVEKSIEFGNVAQSREIIGRLTTEMQDGRSVLDDLVGDQYGNYVVQKICNHVAGEERVELVERLKPLVARMKRQSGGKQIQAFEKLLDESSTAPNVAVPASNHSSTTPPNSHKSSPQPPKRSVEDCFVDTPPTPPPTDSQA</sequence>
<evidence type="ECO:0000256" key="1">
    <source>
        <dbReference type="ARBA" id="ARBA00022517"/>
    </source>
</evidence>
<dbReference type="Gene3D" id="1.25.10.10">
    <property type="entry name" value="Leucine-rich Repeat Variant"/>
    <property type="match status" value="1"/>
</dbReference>
<dbReference type="PANTHER" id="PTHR12537">
    <property type="entry name" value="RNA BINDING PROTEIN PUMILIO-RELATED"/>
    <property type="match status" value="1"/>
</dbReference>
<feature type="repeat" description="Pumilio" evidence="5">
    <location>
        <begin position="453"/>
        <end position="488"/>
    </location>
</feature>
<feature type="compositionally biased region" description="Low complexity" evidence="6">
    <location>
        <begin position="64"/>
        <end position="77"/>
    </location>
</feature>
<comment type="function">
    <text evidence="4">RNA-binding nucleolar protein required for pre-rRNA processing. Involved in production of 18S rRNA and assembly of small ribosomal subunit.</text>
</comment>
<evidence type="ECO:0000256" key="2">
    <source>
        <dbReference type="ARBA" id="ARBA00022552"/>
    </source>
</evidence>
<dbReference type="PROSITE" id="PS50303">
    <property type="entry name" value="PUM_HD"/>
    <property type="match status" value="1"/>
</dbReference>
<proteinExistence type="predicted"/>
<dbReference type="Pfam" id="PF00806">
    <property type="entry name" value="PUF"/>
    <property type="match status" value="8"/>
</dbReference>
<dbReference type="InterPro" id="IPR016024">
    <property type="entry name" value="ARM-type_fold"/>
</dbReference>
<dbReference type="InterPro" id="IPR001313">
    <property type="entry name" value="Pumilio_RNA-bd_rpt"/>
</dbReference>
<dbReference type="CDD" id="cd07920">
    <property type="entry name" value="Pumilio"/>
    <property type="match status" value="1"/>
</dbReference>
<feature type="repeat" description="Pumilio" evidence="5">
    <location>
        <begin position="561"/>
        <end position="596"/>
    </location>
</feature>
<keyword evidence="1" id="KW-0690">Ribosome biogenesis</keyword>
<evidence type="ECO:0000256" key="6">
    <source>
        <dbReference type="SAM" id="MobiDB-lite"/>
    </source>
</evidence>
<feature type="domain" description="PUM-HD" evidence="7">
    <location>
        <begin position="432"/>
        <end position="772"/>
    </location>
</feature>
<name>A0ABR4M412_9EURO</name>
<keyword evidence="9" id="KW-1185">Reference proteome</keyword>
<comment type="caution">
    <text evidence="8">The sequence shown here is derived from an EMBL/GenBank/DDBJ whole genome shotgun (WGS) entry which is preliminary data.</text>
</comment>
<feature type="repeat" description="Pumilio" evidence="5">
    <location>
        <begin position="489"/>
        <end position="524"/>
    </location>
</feature>
<evidence type="ECO:0000259" key="7">
    <source>
        <dbReference type="PROSITE" id="PS50303"/>
    </source>
</evidence>
<feature type="repeat" description="Pumilio" evidence="5">
    <location>
        <begin position="525"/>
        <end position="560"/>
    </location>
</feature>
<dbReference type="PANTHER" id="PTHR12537:SF12">
    <property type="entry name" value="MATERNAL PROTEIN PUMILIO"/>
    <property type="match status" value="1"/>
</dbReference>
<keyword evidence="2" id="KW-0698">rRNA processing</keyword>
<feature type="repeat" description="Pumilio" evidence="5">
    <location>
        <begin position="597"/>
        <end position="632"/>
    </location>
</feature>
<dbReference type="InterPro" id="IPR033133">
    <property type="entry name" value="PUM-HD"/>
</dbReference>
<dbReference type="SUPFAM" id="SSF48371">
    <property type="entry name" value="ARM repeat"/>
    <property type="match status" value="1"/>
</dbReference>
<dbReference type="GeneID" id="98139988"/>
<evidence type="ECO:0000256" key="4">
    <source>
        <dbReference type="ARBA" id="ARBA00024893"/>
    </source>
</evidence>
<feature type="compositionally biased region" description="Pro residues" evidence="6">
    <location>
        <begin position="816"/>
        <end position="826"/>
    </location>
</feature>
<accession>A0ABR4M412</accession>
<feature type="compositionally biased region" description="Polar residues" evidence="6">
    <location>
        <begin position="78"/>
        <end position="104"/>
    </location>
</feature>
<feature type="repeat" description="Pumilio" evidence="5">
    <location>
        <begin position="709"/>
        <end position="747"/>
    </location>
</feature>
<dbReference type="SMART" id="SM00025">
    <property type="entry name" value="Pumilio"/>
    <property type="match status" value="8"/>
</dbReference>
<organism evidence="8 9">
    <name type="scientific">Aspergillus lucknowensis</name>
    <dbReference type="NCBI Taxonomy" id="176173"/>
    <lineage>
        <taxon>Eukaryota</taxon>
        <taxon>Fungi</taxon>
        <taxon>Dikarya</taxon>
        <taxon>Ascomycota</taxon>
        <taxon>Pezizomycotina</taxon>
        <taxon>Eurotiomycetes</taxon>
        <taxon>Eurotiomycetidae</taxon>
        <taxon>Eurotiales</taxon>
        <taxon>Aspergillaceae</taxon>
        <taxon>Aspergillus</taxon>
        <taxon>Aspergillus subgen. Nidulantes</taxon>
    </lineage>
</organism>
<feature type="compositionally biased region" description="Polar residues" evidence="6">
    <location>
        <begin position="1"/>
        <end position="31"/>
    </location>
</feature>
<evidence type="ECO:0000256" key="3">
    <source>
        <dbReference type="ARBA" id="ARBA00022737"/>
    </source>
</evidence>
<dbReference type="EMBL" id="JBFXLQ010000003">
    <property type="protein sequence ID" value="KAL2871327.1"/>
    <property type="molecule type" value="Genomic_DNA"/>
</dbReference>
<dbReference type="InterPro" id="IPR011989">
    <property type="entry name" value="ARM-like"/>
</dbReference>
<evidence type="ECO:0000313" key="8">
    <source>
        <dbReference type="EMBL" id="KAL2871327.1"/>
    </source>
</evidence>
<protein>
    <submittedName>
        <fullName evidence="8">Armadillo-type protein</fullName>
    </submittedName>
</protein>
<dbReference type="InterPro" id="IPR033712">
    <property type="entry name" value="Pumilio_RNA-bd"/>
</dbReference>
<feature type="compositionally biased region" description="Polar residues" evidence="6">
    <location>
        <begin position="786"/>
        <end position="800"/>
    </location>
</feature>
<dbReference type="Proteomes" id="UP001610432">
    <property type="component" value="Unassembled WGS sequence"/>
</dbReference>
<feature type="region of interest" description="Disordered" evidence="6">
    <location>
        <begin position="1"/>
        <end position="39"/>
    </location>
</feature>
<dbReference type="RefSeq" id="XP_070890306.1">
    <property type="nucleotide sequence ID" value="XM_071024916.1"/>
</dbReference>
<gene>
    <name evidence="8" type="ORF">BJX67DRAFT_159318</name>
</gene>
<keyword evidence="3" id="KW-0677">Repeat</keyword>
<reference evidence="8 9" key="1">
    <citation type="submission" date="2024-07" db="EMBL/GenBank/DDBJ databases">
        <title>Section-level genome sequencing and comparative genomics of Aspergillus sections Usti and Cavernicolus.</title>
        <authorList>
            <consortium name="Lawrence Berkeley National Laboratory"/>
            <person name="Nybo J.L."/>
            <person name="Vesth T.C."/>
            <person name="Theobald S."/>
            <person name="Frisvad J.C."/>
            <person name="Larsen T.O."/>
            <person name="Kjaerboelling I."/>
            <person name="Rothschild-Mancinelli K."/>
            <person name="Lyhne E.K."/>
            <person name="Kogle M.E."/>
            <person name="Barry K."/>
            <person name="Clum A."/>
            <person name="Na H."/>
            <person name="Ledsgaard L."/>
            <person name="Lin J."/>
            <person name="Lipzen A."/>
            <person name="Kuo A."/>
            <person name="Riley R."/>
            <person name="Mondo S."/>
            <person name="Labutti K."/>
            <person name="Haridas S."/>
            <person name="Pangalinan J."/>
            <person name="Salamov A.A."/>
            <person name="Simmons B.A."/>
            <person name="Magnuson J.K."/>
            <person name="Chen J."/>
            <person name="Drula E."/>
            <person name="Henrissat B."/>
            <person name="Wiebenga A."/>
            <person name="Lubbers R.J."/>
            <person name="Gomes A.C."/>
            <person name="Macurrencykelacurrency M.R."/>
            <person name="Stajich J."/>
            <person name="Grigoriev I.V."/>
            <person name="Mortensen U.H."/>
            <person name="De Vries R.P."/>
            <person name="Baker S.E."/>
            <person name="Andersen M.R."/>
        </authorList>
    </citation>
    <scope>NUCLEOTIDE SEQUENCE [LARGE SCALE GENOMIC DNA]</scope>
    <source>
        <strain evidence="8 9">CBS 449.75</strain>
    </source>
</reference>